<evidence type="ECO:0000313" key="2">
    <source>
        <dbReference type="EMBL" id="SDS69405.1"/>
    </source>
</evidence>
<dbReference type="InterPro" id="IPR039422">
    <property type="entry name" value="MarR/SlyA-like"/>
</dbReference>
<dbReference type="SUPFAM" id="SSF46785">
    <property type="entry name" value="Winged helix' DNA-binding domain"/>
    <property type="match status" value="1"/>
</dbReference>
<dbReference type="InterPro" id="IPR036388">
    <property type="entry name" value="WH-like_DNA-bd_sf"/>
</dbReference>
<accession>A0A1H1UA57</accession>
<dbReference type="Pfam" id="PF12802">
    <property type="entry name" value="MarR_2"/>
    <property type="match status" value="1"/>
</dbReference>
<dbReference type="Proteomes" id="UP000199092">
    <property type="component" value="Chromosome I"/>
</dbReference>
<keyword evidence="2" id="KW-0238">DNA-binding</keyword>
<dbReference type="Gene3D" id="1.10.10.10">
    <property type="entry name" value="Winged helix-like DNA-binding domain superfamily/Winged helix DNA-binding domain"/>
    <property type="match status" value="1"/>
</dbReference>
<reference evidence="2 3" key="1">
    <citation type="submission" date="2016-10" db="EMBL/GenBank/DDBJ databases">
        <authorList>
            <person name="de Groot N.N."/>
        </authorList>
    </citation>
    <scope>NUCLEOTIDE SEQUENCE [LARGE SCALE GENOMIC DNA]</scope>
    <source>
        <strain evidence="2 3">DSM 21741</strain>
    </source>
</reference>
<sequence>MTATQDQQPGDRAAATTGLLDVLGRLIRTARAVSHRHQVRFGLSGTPLGILTSLAGGAARGGDLAARLQIAPSVVSRAVVPLEHEGLVERTDDPDDARAARLALTSAGRERLEAARREFTDRVTPVLERWDTDDVVTLTRLMSRLESDLAEGLDPASTGRGPRPTTS</sequence>
<dbReference type="PROSITE" id="PS50995">
    <property type="entry name" value="HTH_MARR_2"/>
    <property type="match status" value="1"/>
</dbReference>
<dbReference type="STRING" id="546871.SAMN04488543_2211"/>
<dbReference type="GO" id="GO:0003677">
    <property type="term" value="F:DNA binding"/>
    <property type="evidence" value="ECO:0007669"/>
    <property type="project" value="UniProtKB-KW"/>
</dbReference>
<dbReference type="RefSeq" id="WP_157720436.1">
    <property type="nucleotide sequence ID" value="NZ_LT629749.1"/>
</dbReference>
<name>A0A1H1UA57_9ACTN</name>
<dbReference type="InterPro" id="IPR000835">
    <property type="entry name" value="HTH_MarR-typ"/>
</dbReference>
<dbReference type="PANTHER" id="PTHR33164:SF57">
    <property type="entry name" value="MARR-FAMILY TRANSCRIPTIONAL REGULATOR"/>
    <property type="match status" value="1"/>
</dbReference>
<dbReference type="PRINTS" id="PR00598">
    <property type="entry name" value="HTHMARR"/>
</dbReference>
<dbReference type="EMBL" id="LT629749">
    <property type="protein sequence ID" value="SDS69405.1"/>
    <property type="molecule type" value="Genomic_DNA"/>
</dbReference>
<dbReference type="SMART" id="SM00347">
    <property type="entry name" value="HTH_MARR"/>
    <property type="match status" value="1"/>
</dbReference>
<keyword evidence="3" id="KW-1185">Reference proteome</keyword>
<evidence type="ECO:0000313" key="3">
    <source>
        <dbReference type="Proteomes" id="UP000199092"/>
    </source>
</evidence>
<dbReference type="AlphaFoldDB" id="A0A1H1UA57"/>
<dbReference type="PANTHER" id="PTHR33164">
    <property type="entry name" value="TRANSCRIPTIONAL REGULATOR, MARR FAMILY"/>
    <property type="match status" value="1"/>
</dbReference>
<dbReference type="OrthoDB" id="3778086at2"/>
<dbReference type="GO" id="GO:0006950">
    <property type="term" value="P:response to stress"/>
    <property type="evidence" value="ECO:0007669"/>
    <property type="project" value="TreeGrafter"/>
</dbReference>
<organism evidence="2 3">
    <name type="scientific">Friedmanniella luteola</name>
    <dbReference type="NCBI Taxonomy" id="546871"/>
    <lineage>
        <taxon>Bacteria</taxon>
        <taxon>Bacillati</taxon>
        <taxon>Actinomycetota</taxon>
        <taxon>Actinomycetes</taxon>
        <taxon>Propionibacteriales</taxon>
        <taxon>Nocardioidaceae</taxon>
        <taxon>Friedmanniella</taxon>
    </lineage>
</organism>
<evidence type="ECO:0000259" key="1">
    <source>
        <dbReference type="PROSITE" id="PS50995"/>
    </source>
</evidence>
<dbReference type="InterPro" id="IPR036390">
    <property type="entry name" value="WH_DNA-bd_sf"/>
</dbReference>
<proteinExistence type="predicted"/>
<gene>
    <name evidence="2" type="ORF">SAMN04488543_2211</name>
</gene>
<dbReference type="GO" id="GO:0003700">
    <property type="term" value="F:DNA-binding transcription factor activity"/>
    <property type="evidence" value="ECO:0007669"/>
    <property type="project" value="InterPro"/>
</dbReference>
<protein>
    <submittedName>
        <fullName evidence="2">DNA-binding transcriptional regulator, MarR family</fullName>
    </submittedName>
</protein>
<feature type="domain" description="HTH marR-type" evidence="1">
    <location>
        <begin position="16"/>
        <end position="147"/>
    </location>
</feature>